<evidence type="ECO:0000313" key="6">
    <source>
        <dbReference type="Proteomes" id="UP001501536"/>
    </source>
</evidence>
<keyword evidence="6" id="KW-1185">Reference proteome</keyword>
<dbReference type="SUPFAM" id="SSF53756">
    <property type="entry name" value="UDP-Glycosyltransferase/glycogen phosphorylase"/>
    <property type="match status" value="1"/>
</dbReference>
<name>A0ABP7CYE6_9MICC</name>
<comment type="caution">
    <text evidence="5">The sequence shown here is derived from an EMBL/GenBank/DDBJ whole genome shotgun (WGS) entry which is preliminary data.</text>
</comment>
<evidence type="ECO:0000313" key="5">
    <source>
        <dbReference type="EMBL" id="GAA3698122.1"/>
    </source>
</evidence>
<protein>
    <submittedName>
        <fullName evidence="5">Glycosyltransferase family 1 protein</fullName>
    </submittedName>
</protein>
<dbReference type="Pfam" id="PF13439">
    <property type="entry name" value="Glyco_transf_4"/>
    <property type="match status" value="1"/>
</dbReference>
<dbReference type="RefSeq" id="WP_344880509.1">
    <property type="nucleotide sequence ID" value="NZ_BAABCJ010000001.1"/>
</dbReference>
<evidence type="ECO:0000256" key="2">
    <source>
        <dbReference type="ARBA" id="ARBA00022679"/>
    </source>
</evidence>
<accession>A0ABP7CYE6</accession>
<feature type="domain" description="Glycosyl transferase family 1" evidence="3">
    <location>
        <begin position="190"/>
        <end position="342"/>
    </location>
</feature>
<feature type="domain" description="Glycosyltransferase subfamily 4-like N-terminal" evidence="4">
    <location>
        <begin position="20"/>
        <end position="169"/>
    </location>
</feature>
<keyword evidence="2" id="KW-0808">Transferase</keyword>
<dbReference type="Pfam" id="PF00534">
    <property type="entry name" value="Glycos_transf_1"/>
    <property type="match status" value="1"/>
</dbReference>
<reference evidence="6" key="1">
    <citation type="journal article" date="2019" name="Int. J. Syst. Evol. Microbiol.">
        <title>The Global Catalogue of Microorganisms (GCM) 10K type strain sequencing project: providing services to taxonomists for standard genome sequencing and annotation.</title>
        <authorList>
            <consortium name="The Broad Institute Genomics Platform"/>
            <consortium name="The Broad Institute Genome Sequencing Center for Infectious Disease"/>
            <person name="Wu L."/>
            <person name="Ma J."/>
        </authorList>
    </citation>
    <scope>NUCLEOTIDE SEQUENCE [LARGE SCALE GENOMIC DNA]</scope>
    <source>
        <strain evidence="6">JCM 16961</strain>
    </source>
</reference>
<dbReference type="Proteomes" id="UP001501536">
    <property type="component" value="Unassembled WGS sequence"/>
</dbReference>
<dbReference type="InterPro" id="IPR028098">
    <property type="entry name" value="Glyco_trans_4-like_N"/>
</dbReference>
<evidence type="ECO:0000259" key="4">
    <source>
        <dbReference type="Pfam" id="PF13439"/>
    </source>
</evidence>
<evidence type="ECO:0000256" key="1">
    <source>
        <dbReference type="ARBA" id="ARBA00022676"/>
    </source>
</evidence>
<keyword evidence="1" id="KW-0328">Glycosyltransferase</keyword>
<proteinExistence type="predicted"/>
<dbReference type="PANTHER" id="PTHR46401:SF2">
    <property type="entry name" value="GLYCOSYLTRANSFERASE WBBK-RELATED"/>
    <property type="match status" value="1"/>
</dbReference>
<dbReference type="CDD" id="cd03809">
    <property type="entry name" value="GT4_MtfB-like"/>
    <property type="match status" value="1"/>
</dbReference>
<organism evidence="5 6">
    <name type="scientific">Zhihengliuella alba</name>
    <dbReference type="NCBI Taxonomy" id="547018"/>
    <lineage>
        <taxon>Bacteria</taxon>
        <taxon>Bacillati</taxon>
        <taxon>Actinomycetota</taxon>
        <taxon>Actinomycetes</taxon>
        <taxon>Micrococcales</taxon>
        <taxon>Micrococcaceae</taxon>
        <taxon>Zhihengliuella</taxon>
    </lineage>
</organism>
<dbReference type="InterPro" id="IPR001296">
    <property type="entry name" value="Glyco_trans_1"/>
</dbReference>
<gene>
    <name evidence="5" type="ORF">GCM10022377_08800</name>
</gene>
<dbReference type="Gene3D" id="3.40.50.2000">
    <property type="entry name" value="Glycogen Phosphorylase B"/>
    <property type="match status" value="2"/>
</dbReference>
<sequence>MKDGKKSVVINGRFLGQPVTGVQRFAEEITAALLELADFPIEILVPRGVRPRADGPLVGAPVTEVGRTGGHLWEQVDLPLHLKRHGSPLLIGLSSTAPAFYKRQFAPHHDVTYVRYPESFSWKFRLLYRVLAPFFLKSAMRIITVSEFSRSEIAEHFKVDPEKIIVVPNAPSAIFAQKSQRSVRATPGAPEHPYFLAVSSPNIHKNFDRLEQAFEVFTAGDESDIELRIIGQQSQSFAKREVPGSTRVRYLGRVSDSELADAYAGALAFVFPSLYEGFGIPPLEAQAAGAPVIASKTASMPEVLGDSVLYIDPLDTSSIAGALNELASNDHLRTELREHGRENSARFSWRLSAAHLLEEVTRTSTSG</sequence>
<dbReference type="PANTHER" id="PTHR46401">
    <property type="entry name" value="GLYCOSYLTRANSFERASE WBBK-RELATED"/>
    <property type="match status" value="1"/>
</dbReference>
<evidence type="ECO:0000259" key="3">
    <source>
        <dbReference type="Pfam" id="PF00534"/>
    </source>
</evidence>
<dbReference type="EMBL" id="BAABCJ010000001">
    <property type="protein sequence ID" value="GAA3698122.1"/>
    <property type="molecule type" value="Genomic_DNA"/>
</dbReference>